<feature type="compositionally biased region" description="Acidic residues" evidence="1">
    <location>
        <begin position="212"/>
        <end position="222"/>
    </location>
</feature>
<organism evidence="2 3">
    <name type="scientific">Schistosoma mekongi</name>
    <name type="common">Parasitic worm</name>
    <dbReference type="NCBI Taxonomy" id="38744"/>
    <lineage>
        <taxon>Eukaryota</taxon>
        <taxon>Metazoa</taxon>
        <taxon>Spiralia</taxon>
        <taxon>Lophotrochozoa</taxon>
        <taxon>Platyhelminthes</taxon>
        <taxon>Trematoda</taxon>
        <taxon>Digenea</taxon>
        <taxon>Strigeidida</taxon>
        <taxon>Schistosomatoidea</taxon>
        <taxon>Schistosomatidae</taxon>
        <taxon>Schistosoma</taxon>
    </lineage>
</organism>
<comment type="caution">
    <text evidence="2">The sequence shown here is derived from an EMBL/GenBank/DDBJ whole genome shotgun (WGS) entry which is preliminary data.</text>
</comment>
<evidence type="ECO:0000256" key="1">
    <source>
        <dbReference type="SAM" id="MobiDB-lite"/>
    </source>
</evidence>
<name>A0AAE1Z6A9_SCHME</name>
<feature type="compositionally biased region" description="Polar residues" evidence="1">
    <location>
        <begin position="757"/>
        <end position="789"/>
    </location>
</feature>
<dbReference type="AlphaFoldDB" id="A0AAE1Z6A9"/>
<feature type="compositionally biased region" description="Polar residues" evidence="1">
    <location>
        <begin position="575"/>
        <end position="601"/>
    </location>
</feature>
<feature type="region of interest" description="Disordered" evidence="1">
    <location>
        <begin position="459"/>
        <end position="542"/>
    </location>
</feature>
<dbReference type="Proteomes" id="UP001292079">
    <property type="component" value="Unassembled WGS sequence"/>
</dbReference>
<sequence>MRSTKHSTSSSGLEYSSNTGLSCHASELSLQSSVSVSSTNGWMNNNNNNNVVGGSGSACSNYSQSTIHESQHCDTLSAAQNPATTTITDNPLSPHTISVGGTGDSVSLFENPDGSISGESGSLGRPVQNSVLDSINTDWIPLPGLINKSKNINGHKVNTQDNVMFEFSPDDVNNAENETNVGVNHEGRSNNGDISGGADVFDGGYGGGITTEDTEDGETDDEKLDHDPDKLQQSQTLYPNQAIPAPVYTNLNELKKAAARKFQNRNSPTAYNNNNNNKETVINNNNNNCSSLYTGRKFSLQSKEPLLTSLTGESFPVSDINKLNSDSSQSSHVIWPVVATLGSETQGINTRSLCNTPITSASSVNNSNNICSVWEYNHQPILSQSTYQNNSPQLESTLITESPYLSATLSSSLNENNLCKISLSSNCCDIDSGYINTIVNSGTSTFRRRQSEYFKKSLNSTTSSMCSSPPPPPLSPSAVKNSNYASVTPGLMRRGSQACQQNSQGNSSGGRLYDRPVHPPRRSSSVSRELVSHNSSLNNINNINNNLNANNLLTYNQHQHYSRLNLSDFAGNKNPSPFSSTYEQSTNSRLQSNPSYHSENNGIHHHYQQHQSNLHRASPAQQNQFRQQHQQEIFPLSYTPSPTVNNTHCSRFYSSNNGIGCGSPIPPSGNNADITSNNNNNTSSQLMFGVKVLPNIVTPQFLNNPCHQSRLPQRGLTRQASCEPPINNNIIGLSRSPMNPNLLMDRQTHQYIQQQQPHYASSAHNSRQSSFSLSQQHALSANAKPQHQLFTDDGVTSFIE</sequence>
<reference evidence="2" key="1">
    <citation type="submission" date="2022-04" db="EMBL/GenBank/DDBJ databases">
        <authorList>
            <person name="Xu L."/>
            <person name="Lv Z."/>
        </authorList>
    </citation>
    <scope>NUCLEOTIDE SEQUENCE</scope>
    <source>
        <strain evidence="2">LV_2022a</strain>
    </source>
</reference>
<gene>
    <name evidence="2" type="ORF">MN116_008331</name>
</gene>
<reference evidence="2" key="2">
    <citation type="journal article" date="2023" name="Infect Dis Poverty">
        <title>Chromosome-scale genome of the human blood fluke Schistosoma mekongi and its implications for public health.</title>
        <authorList>
            <person name="Zhou M."/>
            <person name="Xu L."/>
            <person name="Xu D."/>
            <person name="Chen W."/>
            <person name="Khan J."/>
            <person name="Hu Y."/>
            <person name="Huang H."/>
            <person name="Wei H."/>
            <person name="Zhang Y."/>
            <person name="Chusongsang P."/>
            <person name="Tanasarnprasert K."/>
            <person name="Hu X."/>
            <person name="Limpanont Y."/>
            <person name="Lv Z."/>
        </authorList>
    </citation>
    <scope>NUCLEOTIDE SEQUENCE</scope>
    <source>
        <strain evidence="2">LV_2022a</strain>
    </source>
</reference>
<feature type="compositionally biased region" description="Polar residues" evidence="1">
    <location>
        <begin position="497"/>
        <end position="506"/>
    </location>
</feature>
<proteinExistence type="predicted"/>
<feature type="compositionally biased region" description="Low complexity" evidence="1">
    <location>
        <begin position="522"/>
        <end position="542"/>
    </location>
</feature>
<accession>A0AAE1Z6A9</accession>
<dbReference type="EMBL" id="JALJAT010000007">
    <property type="protein sequence ID" value="KAK4468168.1"/>
    <property type="molecule type" value="Genomic_DNA"/>
</dbReference>
<feature type="region of interest" description="Disordered" evidence="1">
    <location>
        <begin position="177"/>
        <end position="228"/>
    </location>
</feature>
<feature type="region of interest" description="Disordered" evidence="1">
    <location>
        <begin position="752"/>
        <end position="800"/>
    </location>
</feature>
<protein>
    <submittedName>
        <fullName evidence="2">Uncharacterized protein</fullName>
    </submittedName>
</protein>
<feature type="region of interest" description="Disordered" evidence="1">
    <location>
        <begin position="575"/>
        <end position="629"/>
    </location>
</feature>
<keyword evidence="3" id="KW-1185">Reference proteome</keyword>
<evidence type="ECO:0000313" key="2">
    <source>
        <dbReference type="EMBL" id="KAK4468168.1"/>
    </source>
</evidence>
<evidence type="ECO:0000313" key="3">
    <source>
        <dbReference type="Proteomes" id="UP001292079"/>
    </source>
</evidence>